<evidence type="ECO:0000313" key="2">
    <source>
        <dbReference type="Proteomes" id="UP001054945"/>
    </source>
</evidence>
<dbReference type="Proteomes" id="UP001054945">
    <property type="component" value="Unassembled WGS sequence"/>
</dbReference>
<evidence type="ECO:0000313" key="1">
    <source>
        <dbReference type="EMBL" id="GIX87990.1"/>
    </source>
</evidence>
<dbReference type="EMBL" id="BPLR01003726">
    <property type="protein sequence ID" value="GIX87990.1"/>
    <property type="molecule type" value="Genomic_DNA"/>
</dbReference>
<sequence length="97" mass="11524">MLWSQSFRKLNLFAIHSLQNAFPFENPQHKTFFTLSSQTLSVRTPRFQTKRPLRLQSPSDCQSFCPKTLHFAKYRSFCRDSIVCRTLWTFVLQTFIS</sequence>
<reference evidence="1 2" key="1">
    <citation type="submission" date="2021-06" db="EMBL/GenBank/DDBJ databases">
        <title>Caerostris extrusa draft genome.</title>
        <authorList>
            <person name="Kono N."/>
            <person name="Arakawa K."/>
        </authorList>
    </citation>
    <scope>NUCLEOTIDE SEQUENCE [LARGE SCALE GENOMIC DNA]</scope>
</reference>
<protein>
    <submittedName>
        <fullName evidence="1">Uncharacterized protein</fullName>
    </submittedName>
</protein>
<proteinExistence type="predicted"/>
<accession>A0AAV4NUK8</accession>
<keyword evidence="2" id="KW-1185">Reference proteome</keyword>
<name>A0AAV4NUK8_CAEEX</name>
<organism evidence="1 2">
    <name type="scientific">Caerostris extrusa</name>
    <name type="common">Bark spider</name>
    <name type="synonym">Caerostris bankana</name>
    <dbReference type="NCBI Taxonomy" id="172846"/>
    <lineage>
        <taxon>Eukaryota</taxon>
        <taxon>Metazoa</taxon>
        <taxon>Ecdysozoa</taxon>
        <taxon>Arthropoda</taxon>
        <taxon>Chelicerata</taxon>
        <taxon>Arachnida</taxon>
        <taxon>Araneae</taxon>
        <taxon>Araneomorphae</taxon>
        <taxon>Entelegynae</taxon>
        <taxon>Araneoidea</taxon>
        <taxon>Araneidae</taxon>
        <taxon>Caerostris</taxon>
    </lineage>
</organism>
<comment type="caution">
    <text evidence="1">The sequence shown here is derived from an EMBL/GenBank/DDBJ whole genome shotgun (WGS) entry which is preliminary data.</text>
</comment>
<dbReference type="AlphaFoldDB" id="A0AAV4NUK8"/>
<gene>
    <name evidence="1" type="ORF">CEXT_701151</name>
</gene>